<evidence type="ECO:0000313" key="2">
    <source>
        <dbReference type="EMBL" id="GGJ78542.1"/>
    </source>
</evidence>
<name>A0A917UR88_9PSED</name>
<sequence>MTDARDKNGNASESYASTRDEAGRPVDVVRRDFEKQDDGKPDGIDSTITPSSNRKKEQDVEAINEKAAAAERKLNR</sequence>
<evidence type="ECO:0000256" key="1">
    <source>
        <dbReference type="SAM" id="MobiDB-lite"/>
    </source>
</evidence>
<feature type="region of interest" description="Disordered" evidence="1">
    <location>
        <begin position="1"/>
        <end position="62"/>
    </location>
</feature>
<proteinExistence type="predicted"/>
<dbReference type="AlphaFoldDB" id="A0A917UR88"/>
<reference evidence="2" key="2">
    <citation type="submission" date="2020-09" db="EMBL/GenBank/DDBJ databases">
        <authorList>
            <person name="Sun Q."/>
            <person name="Ohkuma M."/>
        </authorList>
    </citation>
    <scope>NUCLEOTIDE SEQUENCE</scope>
    <source>
        <strain evidence="2">JCM 30078</strain>
    </source>
</reference>
<comment type="caution">
    <text evidence="2">The sequence shown here is derived from an EMBL/GenBank/DDBJ whole genome shotgun (WGS) entry which is preliminary data.</text>
</comment>
<keyword evidence="3" id="KW-1185">Reference proteome</keyword>
<dbReference type="EMBL" id="BMPO01000001">
    <property type="protein sequence ID" value="GGJ78542.1"/>
    <property type="molecule type" value="Genomic_DNA"/>
</dbReference>
<feature type="compositionally biased region" description="Basic and acidic residues" evidence="1">
    <location>
        <begin position="18"/>
        <end position="43"/>
    </location>
</feature>
<evidence type="ECO:0000313" key="3">
    <source>
        <dbReference type="Proteomes" id="UP000635983"/>
    </source>
</evidence>
<dbReference type="Proteomes" id="UP000635983">
    <property type="component" value="Unassembled WGS sequence"/>
</dbReference>
<organism evidence="2 3">
    <name type="scientific">Pseudomonas matsuisoli</name>
    <dbReference type="NCBI Taxonomy" id="1515666"/>
    <lineage>
        <taxon>Bacteria</taxon>
        <taxon>Pseudomonadati</taxon>
        <taxon>Pseudomonadota</taxon>
        <taxon>Gammaproteobacteria</taxon>
        <taxon>Pseudomonadales</taxon>
        <taxon>Pseudomonadaceae</taxon>
        <taxon>Pseudomonas</taxon>
    </lineage>
</organism>
<accession>A0A917UR88</accession>
<gene>
    <name evidence="2" type="ORF">GCM10009304_00540</name>
</gene>
<reference evidence="2" key="1">
    <citation type="journal article" date="2014" name="Int. J. Syst. Evol. Microbiol.">
        <title>Complete genome sequence of Corynebacterium casei LMG S-19264T (=DSM 44701T), isolated from a smear-ripened cheese.</title>
        <authorList>
            <consortium name="US DOE Joint Genome Institute (JGI-PGF)"/>
            <person name="Walter F."/>
            <person name="Albersmeier A."/>
            <person name="Kalinowski J."/>
            <person name="Ruckert C."/>
        </authorList>
    </citation>
    <scope>NUCLEOTIDE SEQUENCE</scope>
    <source>
        <strain evidence="2">JCM 30078</strain>
    </source>
</reference>
<protein>
    <submittedName>
        <fullName evidence="2">Uncharacterized protein</fullName>
    </submittedName>
</protein>
<dbReference type="RefSeq" id="WP_188981150.1">
    <property type="nucleotide sequence ID" value="NZ_BMPO01000001.1"/>
</dbReference>